<reference evidence="2 3" key="1">
    <citation type="submission" date="2016-03" db="EMBL/GenBank/DDBJ databases">
        <title>Niastella vici sp. nov., isolated from farmland soil.</title>
        <authorList>
            <person name="Chen L."/>
            <person name="Wang D."/>
            <person name="Yang S."/>
            <person name="Wang G."/>
        </authorList>
    </citation>
    <scope>NUCLEOTIDE SEQUENCE [LARGE SCALE GENOMIC DNA]</scope>
    <source>
        <strain evidence="2 3">DJ57</strain>
    </source>
</reference>
<evidence type="ECO:0000313" key="2">
    <source>
        <dbReference type="EMBL" id="OQP67103.1"/>
    </source>
</evidence>
<evidence type="ECO:0000256" key="1">
    <source>
        <dbReference type="SAM" id="SignalP"/>
    </source>
</evidence>
<evidence type="ECO:0000313" key="3">
    <source>
        <dbReference type="Proteomes" id="UP000192796"/>
    </source>
</evidence>
<protein>
    <recommendedName>
        <fullName evidence="4">Beta-lactamase-inhibitor-like PepSY-like domain-containing protein</fullName>
    </recommendedName>
</protein>
<keyword evidence="3" id="KW-1185">Reference proteome</keyword>
<dbReference type="AlphaFoldDB" id="A0A1V9G904"/>
<dbReference type="EMBL" id="LVYD01000001">
    <property type="protein sequence ID" value="OQP67103.1"/>
    <property type="molecule type" value="Genomic_DNA"/>
</dbReference>
<dbReference type="SUPFAM" id="SSF160574">
    <property type="entry name" value="BT0923-like"/>
    <property type="match status" value="1"/>
</dbReference>
<gene>
    <name evidence="2" type="ORF">A3860_01720</name>
</gene>
<dbReference type="Gene3D" id="3.10.450.360">
    <property type="match status" value="1"/>
</dbReference>
<dbReference type="OrthoDB" id="663611at2"/>
<proteinExistence type="predicted"/>
<organism evidence="2 3">
    <name type="scientific">Niastella vici</name>
    <dbReference type="NCBI Taxonomy" id="1703345"/>
    <lineage>
        <taxon>Bacteria</taxon>
        <taxon>Pseudomonadati</taxon>
        <taxon>Bacteroidota</taxon>
        <taxon>Chitinophagia</taxon>
        <taxon>Chitinophagales</taxon>
        <taxon>Chitinophagaceae</taxon>
        <taxon>Niastella</taxon>
    </lineage>
</organism>
<dbReference type="RefSeq" id="WP_081144798.1">
    <property type="nucleotide sequence ID" value="NZ_LVYD01000001.1"/>
</dbReference>
<dbReference type="Proteomes" id="UP000192796">
    <property type="component" value="Unassembled WGS sequence"/>
</dbReference>
<sequence>MKNVILTCIASLVVVAQLSAQQTGRPVITDNLQSMQMNALPVSKIHVKAMRDFLKRDKPAANAEWMIVENGFVVKYTDKNNSHCRSVYNSRGQFSYTIKQYYESNMPRDVRGMVKSQYYDFTITLVEEIITPLRPLVYVVHLEDANTLKNIRISDREMEVKDEYKRNWPK</sequence>
<name>A0A1V9G904_9BACT</name>
<feature type="signal peptide" evidence="1">
    <location>
        <begin position="1"/>
        <end position="20"/>
    </location>
</feature>
<accession>A0A1V9G904</accession>
<comment type="caution">
    <text evidence="2">The sequence shown here is derived from an EMBL/GenBank/DDBJ whole genome shotgun (WGS) entry which is preliminary data.</text>
</comment>
<feature type="chain" id="PRO_5012235482" description="Beta-lactamase-inhibitor-like PepSY-like domain-containing protein" evidence="1">
    <location>
        <begin position="21"/>
        <end position="170"/>
    </location>
</feature>
<keyword evidence="1" id="KW-0732">Signal</keyword>
<evidence type="ECO:0008006" key="4">
    <source>
        <dbReference type="Google" id="ProtNLM"/>
    </source>
</evidence>